<feature type="compositionally biased region" description="Acidic residues" evidence="5">
    <location>
        <begin position="1258"/>
        <end position="1275"/>
    </location>
</feature>
<evidence type="ECO:0000259" key="7">
    <source>
        <dbReference type="Pfam" id="PF23414"/>
    </source>
</evidence>
<dbReference type="HOGENOM" id="CLU_001930_0_0_1"/>
<comment type="similarity">
    <text evidence="1">Belongs to the WD repeat EMAP family.</text>
</comment>
<dbReference type="Pfam" id="PF23414">
    <property type="entry name" value="Beta-prop_EML_2"/>
    <property type="match status" value="3"/>
</dbReference>
<feature type="repeat" description="WD" evidence="4">
    <location>
        <begin position="328"/>
        <end position="362"/>
    </location>
</feature>
<dbReference type="EnsemblMetazoa" id="SMAR013021-RA">
    <property type="protein sequence ID" value="SMAR013021-PA"/>
    <property type="gene ID" value="SMAR013021"/>
</dbReference>
<feature type="domain" description="EML-like first beta-propeller" evidence="6">
    <location>
        <begin position="1363"/>
        <end position="1629"/>
    </location>
</feature>
<dbReference type="PROSITE" id="PS50082">
    <property type="entry name" value="WD_REPEATS_2"/>
    <property type="match status" value="4"/>
</dbReference>
<feature type="domain" description="EML-like second beta-propeller" evidence="7">
    <location>
        <begin position="329"/>
        <end position="593"/>
    </location>
</feature>
<dbReference type="PhylomeDB" id="T1JGP8"/>
<evidence type="ECO:0008006" key="10">
    <source>
        <dbReference type="Google" id="ProtNLM"/>
    </source>
</evidence>
<dbReference type="Pfam" id="PF03451">
    <property type="entry name" value="HELP"/>
    <property type="match status" value="2"/>
</dbReference>
<dbReference type="Gene3D" id="2.130.10.10">
    <property type="entry name" value="YVTN repeat-like/Quinoprotein amine dehydrogenase"/>
    <property type="match status" value="6"/>
</dbReference>
<evidence type="ECO:0000313" key="9">
    <source>
        <dbReference type="Proteomes" id="UP000014500"/>
    </source>
</evidence>
<dbReference type="PANTHER" id="PTHR13720:SF33">
    <property type="entry name" value="HELP DOMAIN-CONTAINING PROTEIN"/>
    <property type="match status" value="1"/>
</dbReference>
<evidence type="ECO:0000256" key="1">
    <source>
        <dbReference type="ARBA" id="ARBA00006489"/>
    </source>
</evidence>
<dbReference type="SUPFAM" id="SSF50998">
    <property type="entry name" value="Quinoprotein alcohol dehydrogenase-like"/>
    <property type="match status" value="1"/>
</dbReference>
<dbReference type="InterPro" id="IPR055439">
    <property type="entry name" value="Beta-prop_EML_1st"/>
</dbReference>
<dbReference type="InterPro" id="IPR011047">
    <property type="entry name" value="Quinoprotein_ADH-like_sf"/>
</dbReference>
<accession>T1JGP8</accession>
<dbReference type="InterPro" id="IPR055442">
    <property type="entry name" value="Beta-prop_EML-like_2nd"/>
</dbReference>
<keyword evidence="2 4" id="KW-0853">WD repeat</keyword>
<protein>
    <recommendedName>
        <fullName evidence="10">WD repeat-containing protein 55 homolog</fullName>
    </recommendedName>
</protein>
<feature type="domain" description="EML-like first beta-propeller" evidence="6">
    <location>
        <begin position="705"/>
        <end position="973"/>
    </location>
</feature>
<keyword evidence="9" id="KW-1185">Reference proteome</keyword>
<dbReference type="FunFam" id="2.130.10.10:FF:000044">
    <property type="entry name" value="echinoderm microtubule-associated protein-like 6 isoform X1"/>
    <property type="match status" value="1"/>
</dbReference>
<keyword evidence="3" id="KW-0677">Repeat</keyword>
<feature type="repeat" description="WD" evidence="4">
    <location>
        <begin position="56"/>
        <end position="96"/>
    </location>
</feature>
<feature type="domain" description="EML-like second beta-propeller" evidence="7">
    <location>
        <begin position="1651"/>
        <end position="1870"/>
    </location>
</feature>
<dbReference type="PANTHER" id="PTHR13720">
    <property type="entry name" value="WD-40 REPEAT PROTEIN"/>
    <property type="match status" value="1"/>
</dbReference>
<dbReference type="InterPro" id="IPR036322">
    <property type="entry name" value="WD40_repeat_dom_sf"/>
</dbReference>
<dbReference type="STRING" id="126957.T1JGP8"/>
<feature type="region of interest" description="Disordered" evidence="5">
    <location>
        <begin position="603"/>
        <end position="622"/>
    </location>
</feature>
<dbReference type="InterPro" id="IPR015943">
    <property type="entry name" value="WD40/YVTN_repeat-like_dom_sf"/>
</dbReference>
<dbReference type="Pfam" id="PF23409">
    <property type="entry name" value="Beta-prop_EML"/>
    <property type="match status" value="3"/>
</dbReference>
<sequence length="1903" mass="210332">MDRSAPDRALHLDWVFGYKNISCRNNIFYNCDRQIVYFVGCICVVFDPRQNVQRFFSGHSQQIRSLRIHPRLVLAASAQSDTIFVWDTRTLAPISELSREVRDICEISFSCSGTLLGSVCCEPNSGSTVVVWNWSDGRIVSSCRAHPSLVLDLLFHPDSENRFVTCGVKHVKFWSLHGNALVCKRGRFGHVAPIQTMTCLSYHSFGAANRLLYAGSLSGDIYVWNEYILQNVLTNAHLGAVVCINNYSDGLVSGGKDGIVSVWSSDLEPVLRIDLKRIDGGYDGLCVRSIRCSDGRVLIGTRRGEILELTAKGRVVDWHVRGHGPGPIFALAIHPLRPIFATSGNDRTVRLWNLVDKRLLIAASTDFVARSCDFAPDGFHLVVGYDNGTLDVLSSGDLSRIVRRTDSNGAIRAVKFAPNSLFVAVGRSDSSLDIYDVRKGYHRTIRCEVECSGAALHVDWSDDSIFVRVNYSDGRTHVFDAADGNEVSDDGVMWASWTCVAGQHVEGIRGKHSVSDSDSDVTTADALMDENVLAVGESSGCVKLFRFPTFFKGAKFHRYAAHSYRVTNVRFWRDGKCVISTGERDQAICLWRLVADKGDFNRIPVSMEPPSDESDSDASDSEHVDSDIEAEFRMINTHTHIDSDRCLNRQLTKNKICAPDVRLVVRCVFGYRGFDGRNNVLSNRKGEIVYSSSILGVVMNRDTLRQRFYQGHTNDILSLCLHPLEDLVASAQVGSRPAIHVWSDETLAAVSIMCEKGVGRGSCACCLNFSGDGAKLISLHVDSSLVVWDWRQGSSIASVSGDWRKIFAVKWNPHDVAQFVTVGKKNLKCWRQTDVGFVYRRGRFDSSPRDTLLCIAFGRSARSASSFSFVTGGSSGRIHVWQNCHLVRSVPSHSGPVFSIHSVDSGFVSCGKDGRLCLWDEHMERCLRSYVISNKYLSPGWPGRLSHEQPPLRSCFLSHSKIIVGTKSGEIVQVDKDGLIRGHAATLVSGLCTHPSRDHIFTVGHDAYLRSWDFSTSHSLMLHQLHGPASSVHISSDAKFLAVGYANGGVCLLNLIGLSSVSPVYQFRHRTSTVSDLKFSPNDKFLSVACRGFVDIYHVPKNRRVGVCDLDSRPVVRTDWDVTSKLIRAECENGQIVHFEAPHGREVSLDPNRVQWTSTTCARSDESKGIDEPDRAIASDVAPNGDVLAVANDEGSVKLYRFPLHGNPAKFKKYRGQVRRITNVKWSHDGRHLISVGGDDGSVIVWQRAVGDQRANEDSDCSYDTDPEDEDGYDSDVEREKNSKLAPQSNGKRDLAAELVNDNASLDQRTSCDAPMQRLELEHVHGYRGYDCRNNIRYVNDGSDIVYHAGRMGIVENLSSGVQSFYKAHEHDIVCLAINGSSSERGVVATGDSHAFIHLWHVLDLTTLSVIIGSGSGSAAVVSLAFSRNGQFVVGVYRDSNHTISVWKWRTGVRVASCRGHWFRVFDAQFSPDSDTNFVSIGVKHVKFWSVLGAELRGRRGRHVEPIPTFLSLTFGGNKTTLTGSWDGAIFVWRDEKLIRVVTRAHCGPIFSLYGSSFDGLVVSGAKETETENENCACVKLWDSQMTRCKPFRISSPNAKTKPMPMVVRSVNRHRNKIVVGTGSNCIYEIDENTSAVQALHETHGSCAITICAHPETNIFVSTGDDCSLRAWHLDSNRLLANLRLPHAGLCADWSDDGSLLAVGLTNGELLVFSWSTLQVINRRRDRCSPLTHVKFSPDSSILVLAFAAGFVDVVRVSAVSPPLALSLSRSFSSRFSSVFSVDFSRDSSLLRVCDLSVCREPFTISISSDRLIAGPGSVDSIVDQALGVWPRVRDATSSIVCSRVNHDASLVATGDKSGQIKLFSFPCPDPFVRISIGYLITLKKNRVRTGKVQQIRRPFTGR</sequence>
<dbReference type="GO" id="GO:0008017">
    <property type="term" value="F:microtubule binding"/>
    <property type="evidence" value="ECO:0007669"/>
    <property type="project" value="TreeGrafter"/>
</dbReference>
<feature type="region of interest" description="Disordered" evidence="5">
    <location>
        <begin position="1255"/>
        <end position="1291"/>
    </location>
</feature>
<dbReference type="OMA" id="AVAPCLE"/>
<feature type="repeat" description="WD" evidence="4">
    <location>
        <begin position="1214"/>
        <end position="1247"/>
    </location>
</feature>
<dbReference type="SUPFAM" id="SSF50978">
    <property type="entry name" value="WD40 repeat-like"/>
    <property type="match status" value="5"/>
</dbReference>
<dbReference type="InterPro" id="IPR050630">
    <property type="entry name" value="WD_repeat_EMAP"/>
</dbReference>
<evidence type="ECO:0000313" key="8">
    <source>
        <dbReference type="EnsemblMetazoa" id="SMAR013021-PA"/>
    </source>
</evidence>
<dbReference type="Proteomes" id="UP000014500">
    <property type="component" value="Unassembled WGS sequence"/>
</dbReference>
<feature type="domain" description="EML-like second beta-propeller" evidence="7">
    <location>
        <begin position="989"/>
        <end position="1247"/>
    </location>
</feature>
<dbReference type="eggNOG" id="KOG2106">
    <property type="taxonomic scope" value="Eukaryota"/>
</dbReference>
<evidence type="ECO:0000256" key="2">
    <source>
        <dbReference type="ARBA" id="ARBA00022574"/>
    </source>
</evidence>
<evidence type="ECO:0000256" key="4">
    <source>
        <dbReference type="PROSITE-ProRule" id="PRU00221"/>
    </source>
</evidence>
<dbReference type="EMBL" id="JH432211">
    <property type="status" value="NOT_ANNOTATED_CDS"/>
    <property type="molecule type" value="Genomic_DNA"/>
</dbReference>
<feature type="repeat" description="WD" evidence="4">
    <location>
        <begin position="1641"/>
        <end position="1682"/>
    </location>
</feature>
<name>T1JGP8_STRMM</name>
<dbReference type="InterPro" id="IPR005108">
    <property type="entry name" value="HELP"/>
</dbReference>
<evidence type="ECO:0000259" key="6">
    <source>
        <dbReference type="Pfam" id="PF23409"/>
    </source>
</evidence>
<reference evidence="8" key="2">
    <citation type="submission" date="2015-02" db="UniProtKB">
        <authorList>
            <consortium name="EnsemblMetazoa"/>
        </authorList>
    </citation>
    <scope>IDENTIFICATION</scope>
</reference>
<dbReference type="SMART" id="SM00320">
    <property type="entry name" value="WD40"/>
    <property type="match status" value="29"/>
</dbReference>
<organism evidence="8 9">
    <name type="scientific">Strigamia maritima</name>
    <name type="common">European centipede</name>
    <name type="synonym">Geophilus maritimus</name>
    <dbReference type="NCBI Taxonomy" id="126957"/>
    <lineage>
        <taxon>Eukaryota</taxon>
        <taxon>Metazoa</taxon>
        <taxon>Ecdysozoa</taxon>
        <taxon>Arthropoda</taxon>
        <taxon>Myriapoda</taxon>
        <taxon>Chilopoda</taxon>
        <taxon>Pleurostigmophora</taxon>
        <taxon>Geophilomorpha</taxon>
        <taxon>Linotaeniidae</taxon>
        <taxon>Strigamia</taxon>
    </lineage>
</organism>
<evidence type="ECO:0000256" key="3">
    <source>
        <dbReference type="ARBA" id="ARBA00022737"/>
    </source>
</evidence>
<evidence type="ECO:0000256" key="5">
    <source>
        <dbReference type="SAM" id="MobiDB-lite"/>
    </source>
</evidence>
<feature type="domain" description="EML-like first beta-propeller" evidence="6">
    <location>
        <begin position="53"/>
        <end position="308"/>
    </location>
</feature>
<reference evidence="9" key="1">
    <citation type="submission" date="2011-05" db="EMBL/GenBank/DDBJ databases">
        <authorList>
            <person name="Richards S.R."/>
            <person name="Qu J."/>
            <person name="Jiang H."/>
            <person name="Jhangiani S.N."/>
            <person name="Agravi P."/>
            <person name="Goodspeed R."/>
            <person name="Gross S."/>
            <person name="Mandapat C."/>
            <person name="Jackson L."/>
            <person name="Mathew T."/>
            <person name="Pu L."/>
            <person name="Thornton R."/>
            <person name="Saada N."/>
            <person name="Wilczek-Boney K.B."/>
            <person name="Lee S."/>
            <person name="Kovar C."/>
            <person name="Wu Y."/>
            <person name="Scherer S.E."/>
            <person name="Worley K.C."/>
            <person name="Muzny D.M."/>
            <person name="Gibbs R."/>
        </authorList>
    </citation>
    <scope>NUCLEOTIDE SEQUENCE</scope>
    <source>
        <strain evidence="9">Brora</strain>
    </source>
</reference>
<proteinExistence type="inferred from homology"/>
<feature type="compositionally biased region" description="Acidic residues" evidence="5">
    <location>
        <begin position="610"/>
        <end position="619"/>
    </location>
</feature>
<dbReference type="InterPro" id="IPR001680">
    <property type="entry name" value="WD40_rpt"/>
</dbReference>